<gene>
    <name evidence="1" type="ORF">JCM15548_14249</name>
</gene>
<dbReference type="AlphaFoldDB" id="A0A0E9M257"/>
<sequence length="112" mass="12984">MTLSAQENQTILTIGDQAFSSGEFWHVYNKNKHLPGFNESPEDFAERFINYKLKVVEAMDQGLDTMESFINEYEKYANDLKKAFMVDSSAIELVARQAITICSMWLRPAMFW</sequence>
<organism evidence="1 2">
    <name type="scientific">Geofilum rubicundum JCM 15548</name>
    <dbReference type="NCBI Taxonomy" id="1236989"/>
    <lineage>
        <taxon>Bacteria</taxon>
        <taxon>Pseudomonadati</taxon>
        <taxon>Bacteroidota</taxon>
        <taxon>Bacteroidia</taxon>
        <taxon>Marinilabiliales</taxon>
        <taxon>Marinilabiliaceae</taxon>
        <taxon>Geofilum</taxon>
    </lineage>
</organism>
<dbReference type="STRING" id="1236989.JCM15548_14249"/>
<name>A0A0E9M257_9BACT</name>
<reference evidence="1 2" key="1">
    <citation type="journal article" date="2015" name="Microbes Environ.">
        <title>Distribution and evolution of nitrogen fixation genes in the phylum bacteroidetes.</title>
        <authorList>
            <person name="Inoue J."/>
            <person name="Oshima K."/>
            <person name="Suda W."/>
            <person name="Sakamoto M."/>
            <person name="Iino T."/>
            <person name="Noda S."/>
            <person name="Hongoh Y."/>
            <person name="Hattori M."/>
            <person name="Ohkuma M."/>
        </authorList>
    </citation>
    <scope>NUCLEOTIDE SEQUENCE [LARGE SCALE GENOMIC DNA]</scope>
    <source>
        <strain evidence="1">JCM 15548</strain>
    </source>
</reference>
<comment type="caution">
    <text evidence="1">The sequence shown here is derived from an EMBL/GenBank/DDBJ whole genome shotgun (WGS) entry which is preliminary data.</text>
</comment>
<proteinExistence type="predicted"/>
<dbReference type="EMBL" id="BAZW01000065">
    <property type="protein sequence ID" value="GAO31847.1"/>
    <property type="molecule type" value="Genomic_DNA"/>
</dbReference>
<evidence type="ECO:0000313" key="2">
    <source>
        <dbReference type="Proteomes" id="UP000032900"/>
    </source>
</evidence>
<dbReference type="Proteomes" id="UP000032900">
    <property type="component" value="Unassembled WGS sequence"/>
</dbReference>
<keyword evidence="2" id="KW-1185">Reference proteome</keyword>
<accession>A0A0E9M257</accession>
<protein>
    <submittedName>
        <fullName evidence="1">PpiC-type PPIASE domain Rotamase</fullName>
    </submittedName>
</protein>
<evidence type="ECO:0000313" key="1">
    <source>
        <dbReference type="EMBL" id="GAO31847.1"/>
    </source>
</evidence>